<accession>A0A3S5AHS1</accession>
<evidence type="ECO:0000313" key="1">
    <source>
        <dbReference type="EMBL" id="VEL20622.1"/>
    </source>
</evidence>
<protein>
    <submittedName>
        <fullName evidence="1">Uncharacterized protein</fullName>
    </submittedName>
</protein>
<gene>
    <name evidence="1" type="ORF">PXEA_LOCUS14062</name>
</gene>
<organism evidence="1 2">
    <name type="scientific">Protopolystoma xenopodis</name>
    <dbReference type="NCBI Taxonomy" id="117903"/>
    <lineage>
        <taxon>Eukaryota</taxon>
        <taxon>Metazoa</taxon>
        <taxon>Spiralia</taxon>
        <taxon>Lophotrochozoa</taxon>
        <taxon>Platyhelminthes</taxon>
        <taxon>Monogenea</taxon>
        <taxon>Polyopisthocotylea</taxon>
        <taxon>Polystomatidea</taxon>
        <taxon>Polystomatidae</taxon>
        <taxon>Protopolystoma</taxon>
    </lineage>
</organism>
<dbReference type="EMBL" id="CAAALY010047281">
    <property type="protein sequence ID" value="VEL20622.1"/>
    <property type="molecule type" value="Genomic_DNA"/>
</dbReference>
<keyword evidence="2" id="KW-1185">Reference proteome</keyword>
<reference evidence="1" key="1">
    <citation type="submission" date="2018-11" db="EMBL/GenBank/DDBJ databases">
        <authorList>
            <consortium name="Pathogen Informatics"/>
        </authorList>
    </citation>
    <scope>NUCLEOTIDE SEQUENCE</scope>
</reference>
<name>A0A3S5AHS1_9PLAT</name>
<comment type="caution">
    <text evidence="1">The sequence shown here is derived from an EMBL/GenBank/DDBJ whole genome shotgun (WGS) entry which is preliminary data.</text>
</comment>
<proteinExistence type="predicted"/>
<dbReference type="AlphaFoldDB" id="A0A3S5AHS1"/>
<sequence>MLRRLAISVSIPKMVCTVSGGFDVCSRVSANVCFMLQHFEGGQQPTFHHISGYPNQSRPLVTLSPFGDAPQTEMDTLRSATDNSVLGKSEIMSIPFG</sequence>
<dbReference type="Proteomes" id="UP000784294">
    <property type="component" value="Unassembled WGS sequence"/>
</dbReference>
<evidence type="ECO:0000313" key="2">
    <source>
        <dbReference type="Proteomes" id="UP000784294"/>
    </source>
</evidence>